<dbReference type="STRING" id="53326.A0A016WW30"/>
<dbReference type="Proteomes" id="UP000024635">
    <property type="component" value="Unassembled WGS sequence"/>
</dbReference>
<sequence>MDFVLFKTDQSYVNLFVGGEVYPVQLKTLLNQETCGTFFKEKVVRVMEGIKVNCIQWDTSPNHIKHRMDIDRDGLLFREVLQFIRNGKRTSIPENKYQLQQLVCEAEFFGLDVYRKMLRRRLWKLTGKAAFYACYSDSD</sequence>
<dbReference type="GO" id="GO:0051260">
    <property type="term" value="P:protein homooligomerization"/>
    <property type="evidence" value="ECO:0007669"/>
    <property type="project" value="InterPro"/>
</dbReference>
<reference evidence="3" key="1">
    <citation type="journal article" date="2015" name="Nat. Genet.">
        <title>The genome and transcriptome of the zoonotic hookworm Ancylostoma ceylanicum identify infection-specific gene families.</title>
        <authorList>
            <person name="Schwarz E.M."/>
            <person name="Hu Y."/>
            <person name="Antoshechkin I."/>
            <person name="Miller M.M."/>
            <person name="Sternberg P.W."/>
            <person name="Aroian R.V."/>
        </authorList>
    </citation>
    <scope>NUCLEOTIDE SEQUENCE</scope>
    <source>
        <strain evidence="3">HY135</strain>
    </source>
</reference>
<keyword evidence="3" id="KW-1185">Reference proteome</keyword>
<dbReference type="AlphaFoldDB" id="A0A016WW30"/>
<evidence type="ECO:0000259" key="1">
    <source>
        <dbReference type="Pfam" id="PF02214"/>
    </source>
</evidence>
<dbReference type="SUPFAM" id="SSF54695">
    <property type="entry name" value="POZ domain"/>
    <property type="match status" value="1"/>
</dbReference>
<dbReference type="OrthoDB" id="2414723at2759"/>
<evidence type="ECO:0000313" key="2">
    <source>
        <dbReference type="EMBL" id="EYC43228.1"/>
    </source>
</evidence>
<comment type="caution">
    <text evidence="2">The sequence shown here is derived from an EMBL/GenBank/DDBJ whole genome shotgun (WGS) entry which is preliminary data.</text>
</comment>
<gene>
    <name evidence="2" type="primary">Acey_s0499.g2558</name>
    <name evidence="2" type="synonym">Acey-F47D12.3</name>
    <name evidence="2" type="ORF">Y032_0499g2558</name>
</gene>
<name>A0A016WW30_9BILA</name>
<accession>A0A016WW30</accession>
<dbReference type="EMBL" id="JARK01000099">
    <property type="protein sequence ID" value="EYC43228.1"/>
    <property type="molecule type" value="Genomic_DNA"/>
</dbReference>
<dbReference type="Gene3D" id="3.30.710.10">
    <property type="entry name" value="Potassium Channel Kv1.1, Chain A"/>
    <property type="match status" value="1"/>
</dbReference>
<protein>
    <recommendedName>
        <fullName evidence="1">Potassium channel tetramerisation-type BTB domain-containing protein</fullName>
    </recommendedName>
</protein>
<dbReference type="InterPro" id="IPR003131">
    <property type="entry name" value="T1-type_BTB"/>
</dbReference>
<dbReference type="InterPro" id="IPR011333">
    <property type="entry name" value="SKP1/BTB/POZ_sf"/>
</dbReference>
<evidence type="ECO:0000313" key="3">
    <source>
        <dbReference type="Proteomes" id="UP000024635"/>
    </source>
</evidence>
<organism evidence="2 3">
    <name type="scientific">Ancylostoma ceylanicum</name>
    <dbReference type="NCBI Taxonomy" id="53326"/>
    <lineage>
        <taxon>Eukaryota</taxon>
        <taxon>Metazoa</taxon>
        <taxon>Ecdysozoa</taxon>
        <taxon>Nematoda</taxon>
        <taxon>Chromadorea</taxon>
        <taxon>Rhabditida</taxon>
        <taxon>Rhabditina</taxon>
        <taxon>Rhabditomorpha</taxon>
        <taxon>Strongyloidea</taxon>
        <taxon>Ancylostomatidae</taxon>
        <taxon>Ancylostomatinae</taxon>
        <taxon>Ancylostoma</taxon>
    </lineage>
</organism>
<proteinExistence type="predicted"/>
<feature type="domain" description="Potassium channel tetramerisation-type BTB" evidence="1">
    <location>
        <begin position="13"/>
        <end position="112"/>
    </location>
</feature>
<dbReference type="Pfam" id="PF02214">
    <property type="entry name" value="BTB_2"/>
    <property type="match status" value="1"/>
</dbReference>